<dbReference type="Proteomes" id="UP000282654">
    <property type="component" value="Unassembled WGS sequence"/>
</dbReference>
<comment type="similarity">
    <text evidence="12">Belongs to the phosphofructokinase type A (PFKA) family. Mixed-substrate PFK group III subfamily.</text>
</comment>
<dbReference type="HAMAP" id="MF_01976">
    <property type="entry name" value="Phosphofructokinase_III"/>
    <property type="match status" value="1"/>
</dbReference>
<evidence type="ECO:0000313" key="15">
    <source>
        <dbReference type="Proteomes" id="UP000282654"/>
    </source>
</evidence>
<accession>A0A3N5AWG8</accession>
<feature type="binding site" evidence="12">
    <location>
        <position position="122"/>
    </location>
    <ligand>
        <name>Mg(2+)</name>
        <dbReference type="ChEBI" id="CHEBI:18420"/>
        <note>catalytic</note>
    </ligand>
</feature>
<comment type="catalytic activity">
    <reaction evidence="12">
        <text>beta-D-fructose 6-phosphate + ATP = beta-D-fructose 1,6-bisphosphate + ADP + H(+)</text>
        <dbReference type="Rhea" id="RHEA:16109"/>
        <dbReference type="ChEBI" id="CHEBI:15378"/>
        <dbReference type="ChEBI" id="CHEBI:30616"/>
        <dbReference type="ChEBI" id="CHEBI:32966"/>
        <dbReference type="ChEBI" id="CHEBI:57634"/>
        <dbReference type="ChEBI" id="CHEBI:456216"/>
        <dbReference type="EC" id="2.7.1.11"/>
    </reaction>
</comment>
<evidence type="ECO:0000256" key="6">
    <source>
        <dbReference type="ARBA" id="ARBA00022723"/>
    </source>
</evidence>
<dbReference type="InterPro" id="IPR035966">
    <property type="entry name" value="PKF_sf"/>
</dbReference>
<comment type="caution">
    <text evidence="12">Lacks conserved residue(s) required for the propagation of feature annotation.</text>
</comment>
<feature type="site" description="Important for substrate specificity; cannot use PPi as phosphoryl donor" evidence="12">
    <location>
        <position position="123"/>
    </location>
</feature>
<dbReference type="Gene3D" id="3.40.50.460">
    <property type="entry name" value="Phosphofructokinase domain"/>
    <property type="match status" value="1"/>
</dbReference>
<dbReference type="NCBIfam" id="TIGR02483">
    <property type="entry name" value="PFK_mixed"/>
    <property type="match status" value="1"/>
</dbReference>
<dbReference type="SUPFAM" id="SSF53784">
    <property type="entry name" value="Phosphofructokinase"/>
    <property type="match status" value="1"/>
</dbReference>
<dbReference type="PANTHER" id="PTHR13697">
    <property type="entry name" value="PHOSPHOFRUCTOKINASE"/>
    <property type="match status" value="1"/>
</dbReference>
<evidence type="ECO:0000256" key="11">
    <source>
        <dbReference type="ARBA" id="ARBA00023152"/>
    </source>
</evidence>
<dbReference type="InterPro" id="IPR000023">
    <property type="entry name" value="Phosphofructokinase_dom"/>
</dbReference>
<evidence type="ECO:0000259" key="13">
    <source>
        <dbReference type="Pfam" id="PF00365"/>
    </source>
</evidence>
<sequence length="368" mass="39428">MPRTKVQIKRIGVLTGGGDAPGLNAVIRAVVKVATREYGLTVIGFEDGFGGLIENRARRLTEKEVVGILPRGGTILGTTNRDNPFHYPVEENGEVVYKDVSGRVMENLAGHGIQGMVIIGGDGSLKIAEELWKRYSLPVIGVPKTIDNDLLATDQTFGFDTAVTTATEALDKLHTTAESHHRVMVLEVMGRYAGWIALHAGVAGGADVILIPEIPFTFEKVCEKVRERRRAGKKFSIVVVAEGAKPVGGELVVKKVVEGSFEPLRLGGIGNVVGDKIEEMTGIETRVTVLGHLQRGGSPTSFDRILATRFGAAAVNFLMEGRYGEMVCLRTPDIGSVPLAEATGAMKRVALGNDLVRAARQMGISFGD</sequence>
<feature type="binding site" evidence="12">
    <location>
        <position position="286"/>
    </location>
    <ligand>
        <name>substrate</name>
        <note>ligand shared between dimeric partners</note>
    </ligand>
</feature>
<gene>
    <name evidence="12" type="primary">pfkA</name>
    <name evidence="14" type="ORF">EDD75_0120</name>
</gene>
<comment type="function">
    <text evidence="12">Catalyzes the phosphorylation of D-fructose 6-phosphate to fructose 1,6-bisphosphate by ATP, the first committing step of glycolysis.</text>
</comment>
<dbReference type="EC" id="2.7.1.11" evidence="12"/>
<keyword evidence="8 12" id="KW-0418">Kinase</keyword>
<keyword evidence="10 12" id="KW-0460">Magnesium</keyword>
<keyword evidence="11 12" id="KW-0324">Glycolysis</keyword>
<dbReference type="GO" id="GO:0046872">
    <property type="term" value="F:metal ion binding"/>
    <property type="evidence" value="ECO:0007669"/>
    <property type="project" value="UniProtKB-KW"/>
</dbReference>
<dbReference type="PIRSF" id="PIRSF000532">
    <property type="entry name" value="ATP_PFK_prok"/>
    <property type="match status" value="1"/>
</dbReference>
<dbReference type="EMBL" id="RKRE01000001">
    <property type="protein sequence ID" value="RPF49314.1"/>
    <property type="molecule type" value="Genomic_DNA"/>
</dbReference>
<dbReference type="GO" id="GO:0016208">
    <property type="term" value="F:AMP binding"/>
    <property type="evidence" value="ECO:0007669"/>
    <property type="project" value="TreeGrafter"/>
</dbReference>
<dbReference type="GO" id="GO:0061621">
    <property type="term" value="P:canonical glycolysis"/>
    <property type="evidence" value="ECO:0007669"/>
    <property type="project" value="TreeGrafter"/>
</dbReference>
<comment type="cofactor">
    <cofactor evidence="1 12">
        <name>Mg(2+)</name>
        <dbReference type="ChEBI" id="CHEBI:18420"/>
    </cofactor>
</comment>
<dbReference type="FunFam" id="3.40.50.460:FF:000002">
    <property type="entry name" value="ATP-dependent 6-phosphofructokinase"/>
    <property type="match status" value="1"/>
</dbReference>
<dbReference type="PRINTS" id="PR00476">
    <property type="entry name" value="PHFRCTKINASE"/>
</dbReference>
<feature type="binding site" evidence="12">
    <location>
        <begin position="121"/>
        <end position="124"/>
    </location>
    <ligand>
        <name>ATP</name>
        <dbReference type="ChEBI" id="CHEBI:30616"/>
    </ligand>
</feature>
<dbReference type="GO" id="GO:0003872">
    <property type="term" value="F:6-phosphofructokinase activity"/>
    <property type="evidence" value="ECO:0007669"/>
    <property type="project" value="UniProtKB-UniRule"/>
</dbReference>
<feature type="binding site" evidence="12">
    <location>
        <position position="182"/>
    </location>
    <ligand>
        <name>substrate</name>
        <note>ligand shared between dimeric partners</note>
    </ligand>
</feature>
<evidence type="ECO:0000256" key="12">
    <source>
        <dbReference type="HAMAP-Rule" id="MF_01976"/>
    </source>
</evidence>
<evidence type="ECO:0000256" key="2">
    <source>
        <dbReference type="ARBA" id="ARBA00004496"/>
    </source>
</evidence>
<dbReference type="GO" id="GO:0070095">
    <property type="term" value="F:fructose-6-phosphate binding"/>
    <property type="evidence" value="ECO:0007669"/>
    <property type="project" value="TreeGrafter"/>
</dbReference>
<dbReference type="Pfam" id="PF00365">
    <property type="entry name" value="PFK"/>
    <property type="match status" value="1"/>
</dbReference>
<dbReference type="RefSeq" id="WP_123926526.1">
    <property type="nucleotide sequence ID" value="NZ_RKRE01000001.1"/>
</dbReference>
<evidence type="ECO:0000256" key="4">
    <source>
        <dbReference type="ARBA" id="ARBA00022490"/>
    </source>
</evidence>
<keyword evidence="15" id="KW-1185">Reference proteome</keyword>
<dbReference type="AlphaFoldDB" id="A0A3N5AWG8"/>
<comment type="subunit">
    <text evidence="12">Homodimer or homotetramer.</text>
</comment>
<comment type="caution">
    <text evidence="14">The sequence shown here is derived from an EMBL/GenBank/DDBJ whole genome shotgun (WGS) entry which is preliminary data.</text>
</comment>
<dbReference type="Gene3D" id="3.40.50.450">
    <property type="match status" value="1"/>
</dbReference>
<dbReference type="PANTHER" id="PTHR13697:SF52">
    <property type="entry name" value="ATP-DEPENDENT 6-PHOSPHOFRUCTOKINASE 3"/>
    <property type="match status" value="1"/>
</dbReference>
<evidence type="ECO:0000256" key="1">
    <source>
        <dbReference type="ARBA" id="ARBA00001946"/>
    </source>
</evidence>
<dbReference type="GO" id="GO:0005524">
    <property type="term" value="F:ATP binding"/>
    <property type="evidence" value="ECO:0007669"/>
    <property type="project" value="UniProtKB-KW"/>
</dbReference>
<feature type="active site" description="Proton acceptor" evidence="12">
    <location>
        <position position="147"/>
    </location>
</feature>
<evidence type="ECO:0000256" key="9">
    <source>
        <dbReference type="ARBA" id="ARBA00022840"/>
    </source>
</evidence>
<name>A0A3N5AWG8_9THEO</name>
<dbReference type="InterPro" id="IPR012829">
    <property type="entry name" value="Phosphofructokinase_III"/>
</dbReference>
<dbReference type="UniPathway" id="UPA00109">
    <property type="reaction ID" value="UER00182"/>
</dbReference>
<dbReference type="OrthoDB" id="9802503at2"/>
<evidence type="ECO:0000313" key="14">
    <source>
        <dbReference type="EMBL" id="RPF49314.1"/>
    </source>
</evidence>
<evidence type="ECO:0000256" key="5">
    <source>
        <dbReference type="ARBA" id="ARBA00022679"/>
    </source>
</evidence>
<dbReference type="InterPro" id="IPR015912">
    <property type="entry name" value="Phosphofructokinase_CS"/>
</dbReference>
<feature type="binding site" description="in other chain" evidence="12">
    <location>
        <begin position="292"/>
        <end position="295"/>
    </location>
    <ligand>
        <name>substrate</name>
        <note>ligand shared between dimeric partners</note>
    </ligand>
</feature>
<evidence type="ECO:0000256" key="7">
    <source>
        <dbReference type="ARBA" id="ARBA00022741"/>
    </source>
</evidence>
<feature type="binding site" description="in other chain" evidence="12">
    <location>
        <begin position="189"/>
        <end position="191"/>
    </location>
    <ligand>
        <name>substrate</name>
        <note>ligand shared between dimeric partners</note>
    </ligand>
</feature>
<comment type="pathway">
    <text evidence="3 12">Carbohydrate degradation; glycolysis; D-glyceraldehyde 3-phosphate and glycerone phosphate from D-glucose: step 3/4.</text>
</comment>
<dbReference type="GO" id="GO:0048029">
    <property type="term" value="F:monosaccharide binding"/>
    <property type="evidence" value="ECO:0007669"/>
    <property type="project" value="TreeGrafter"/>
</dbReference>
<dbReference type="PROSITE" id="PS00433">
    <property type="entry name" value="PHOSPHOFRUCTOKINASE"/>
    <property type="match status" value="1"/>
</dbReference>
<evidence type="ECO:0000256" key="10">
    <source>
        <dbReference type="ARBA" id="ARBA00022842"/>
    </source>
</evidence>
<dbReference type="NCBIfam" id="NF002872">
    <property type="entry name" value="PRK03202.1"/>
    <property type="match status" value="1"/>
</dbReference>
<dbReference type="GO" id="GO:0042802">
    <property type="term" value="F:identical protein binding"/>
    <property type="evidence" value="ECO:0007669"/>
    <property type="project" value="TreeGrafter"/>
</dbReference>
<dbReference type="GO" id="GO:0047334">
    <property type="term" value="F:diphosphate-fructose-6-phosphate 1-phosphotransferase activity"/>
    <property type="evidence" value="ECO:0007669"/>
    <property type="project" value="InterPro"/>
</dbReference>
<dbReference type="GO" id="GO:0030388">
    <property type="term" value="P:fructose 1,6-bisphosphate metabolic process"/>
    <property type="evidence" value="ECO:0007669"/>
    <property type="project" value="TreeGrafter"/>
</dbReference>
<evidence type="ECO:0000256" key="8">
    <source>
        <dbReference type="ARBA" id="ARBA00022777"/>
    </source>
</evidence>
<keyword evidence="6 12" id="KW-0479">Metal-binding</keyword>
<keyword evidence="5 12" id="KW-0808">Transferase</keyword>
<organism evidence="14 15">
    <name type="scientific">Thermodesulfitimonas autotrophica</name>
    <dbReference type="NCBI Taxonomy" id="1894989"/>
    <lineage>
        <taxon>Bacteria</taxon>
        <taxon>Bacillati</taxon>
        <taxon>Bacillota</taxon>
        <taxon>Clostridia</taxon>
        <taxon>Thermoanaerobacterales</taxon>
        <taxon>Thermoanaerobacteraceae</taxon>
        <taxon>Thermodesulfitimonas</taxon>
    </lineage>
</organism>
<keyword evidence="4 12" id="KW-0963">Cytoplasm</keyword>
<feature type="binding site" evidence="12">
    <location>
        <begin position="81"/>
        <end position="82"/>
    </location>
    <ligand>
        <name>ATP</name>
        <dbReference type="ChEBI" id="CHEBI:30616"/>
    </ligand>
</feature>
<feature type="binding site" evidence="12">
    <location>
        <position position="18"/>
    </location>
    <ligand>
        <name>ATP</name>
        <dbReference type="ChEBI" id="CHEBI:30616"/>
    </ligand>
</feature>
<reference evidence="14 15" key="1">
    <citation type="submission" date="2018-11" db="EMBL/GenBank/DDBJ databases">
        <title>Genomic Encyclopedia of Type Strains, Phase IV (KMG-IV): sequencing the most valuable type-strain genomes for metagenomic binning, comparative biology and taxonomic classification.</title>
        <authorList>
            <person name="Goeker M."/>
        </authorList>
    </citation>
    <scope>NUCLEOTIDE SEQUENCE [LARGE SCALE GENOMIC DNA]</scope>
    <source>
        <strain evidence="14 15">DSM 102936</strain>
    </source>
</reference>
<feature type="binding site" description="in other chain" evidence="12">
    <location>
        <begin position="145"/>
        <end position="147"/>
    </location>
    <ligand>
        <name>substrate</name>
        <note>ligand shared between dimeric partners</note>
    </ligand>
</feature>
<dbReference type="GO" id="GO:0005945">
    <property type="term" value="C:6-phosphofructokinase complex"/>
    <property type="evidence" value="ECO:0007669"/>
    <property type="project" value="TreeGrafter"/>
</dbReference>
<keyword evidence="9 12" id="KW-0067">ATP-binding</keyword>
<proteinExistence type="inferred from homology"/>
<feature type="binding site" description="in other chain" evidence="12">
    <location>
        <position position="242"/>
    </location>
    <ligand>
        <name>substrate</name>
        <note>ligand shared between dimeric partners</note>
    </ligand>
</feature>
<keyword evidence="7 12" id="KW-0547">Nucleotide-binding</keyword>
<dbReference type="GO" id="GO:0006002">
    <property type="term" value="P:fructose 6-phosphate metabolic process"/>
    <property type="evidence" value="ECO:0007669"/>
    <property type="project" value="InterPro"/>
</dbReference>
<comment type="subcellular location">
    <subcellularLocation>
        <location evidence="2 12">Cytoplasm</location>
    </subcellularLocation>
</comment>
<dbReference type="InterPro" id="IPR022953">
    <property type="entry name" value="ATP_PFK"/>
</dbReference>
<protein>
    <recommendedName>
        <fullName evidence="12">ATP-dependent 6-phosphofructokinase</fullName>
        <shortName evidence="12">ATP-PFK</shortName>
        <shortName evidence="12">Phosphofructokinase</shortName>
        <ecNumber evidence="12">2.7.1.11</ecNumber>
    </recommendedName>
    <alternativeName>
        <fullName evidence="12">Phosphohexokinase</fullName>
    </alternativeName>
</protein>
<evidence type="ECO:0000256" key="3">
    <source>
        <dbReference type="ARBA" id="ARBA00004679"/>
    </source>
</evidence>
<feature type="domain" description="Phosphofructokinase" evidence="13">
    <location>
        <begin position="10"/>
        <end position="318"/>
    </location>
</feature>
<dbReference type="InterPro" id="IPR012003">
    <property type="entry name" value="ATP_PFK_prok-type"/>
</dbReference>